<dbReference type="RefSeq" id="WP_100771304.1">
    <property type="nucleotide sequence ID" value="NZ_PIQN01000008.1"/>
</dbReference>
<evidence type="ECO:0000313" key="2">
    <source>
        <dbReference type="EMBL" id="PKA43028.1"/>
    </source>
</evidence>
<gene>
    <name evidence="2" type="ORF">CWR43_13225</name>
</gene>
<dbReference type="EMBL" id="PIQN01000008">
    <property type="protein sequence ID" value="PKA43028.1"/>
    <property type="molecule type" value="Genomic_DNA"/>
</dbReference>
<reference evidence="2 3" key="2">
    <citation type="submission" date="2017-12" db="EMBL/GenBank/DDBJ databases">
        <title>Genome sequence of Rhizobium sullae HCNT1 isolated from Sulla coronaria nodules and featuring peculiar denitrification phenotypes.</title>
        <authorList>
            <person name="De Diego-Diaz B."/>
            <person name="Treu L."/>
            <person name="Campanaro S."/>
            <person name="Da Silva Duarte V."/>
            <person name="Basaglia M."/>
            <person name="Favaro L."/>
            <person name="Casella S."/>
            <person name="Squartini A."/>
        </authorList>
    </citation>
    <scope>NUCLEOTIDE SEQUENCE [LARGE SCALE GENOMIC DNA]</scope>
    <source>
        <strain evidence="2 3">HCNT1</strain>
    </source>
</reference>
<dbReference type="Pfam" id="PF12680">
    <property type="entry name" value="SnoaL_2"/>
    <property type="match status" value="1"/>
</dbReference>
<evidence type="ECO:0000259" key="1">
    <source>
        <dbReference type="Pfam" id="PF12680"/>
    </source>
</evidence>
<name>A0A2N0DAA4_RHISU</name>
<keyword evidence="2" id="KW-0413">Isomerase</keyword>
<sequence>MTSDTELLEPLYDRFNARDMEAVLATMHQDVVWANGLEGGHLYGHDGVREYWARQWATIDSHAEPIGFSIGADGTTNVEVHLTARDHEGNVLFDQMGGHIFQIEEGLIRRFDIR</sequence>
<organism evidence="2 3">
    <name type="scientific">Rhizobium sullae</name>
    <name type="common">Rhizobium hedysari</name>
    <dbReference type="NCBI Taxonomy" id="50338"/>
    <lineage>
        <taxon>Bacteria</taxon>
        <taxon>Pseudomonadati</taxon>
        <taxon>Pseudomonadota</taxon>
        <taxon>Alphaproteobacteria</taxon>
        <taxon>Hyphomicrobiales</taxon>
        <taxon>Rhizobiaceae</taxon>
        <taxon>Rhizobium/Agrobacterium group</taxon>
        <taxon>Rhizobium</taxon>
    </lineage>
</organism>
<dbReference type="InterPro" id="IPR032710">
    <property type="entry name" value="NTF2-like_dom_sf"/>
</dbReference>
<proteinExistence type="predicted"/>
<dbReference type="GO" id="GO:0016853">
    <property type="term" value="F:isomerase activity"/>
    <property type="evidence" value="ECO:0007669"/>
    <property type="project" value="UniProtKB-KW"/>
</dbReference>
<dbReference type="Gene3D" id="3.10.450.50">
    <property type="match status" value="1"/>
</dbReference>
<dbReference type="Proteomes" id="UP000232164">
    <property type="component" value="Unassembled WGS sequence"/>
</dbReference>
<dbReference type="SUPFAM" id="SSF54427">
    <property type="entry name" value="NTF2-like"/>
    <property type="match status" value="1"/>
</dbReference>
<dbReference type="AlphaFoldDB" id="A0A2N0DAA4"/>
<reference evidence="2 3" key="1">
    <citation type="submission" date="2017-11" db="EMBL/GenBank/DDBJ databases">
        <authorList>
            <person name="Han C.G."/>
        </authorList>
    </citation>
    <scope>NUCLEOTIDE SEQUENCE [LARGE SCALE GENOMIC DNA]</scope>
    <source>
        <strain evidence="2 3">HCNT1</strain>
    </source>
</reference>
<comment type="caution">
    <text evidence="2">The sequence shown here is derived from an EMBL/GenBank/DDBJ whole genome shotgun (WGS) entry which is preliminary data.</text>
</comment>
<dbReference type="STRING" id="1041146.GCA_000427985_04191"/>
<protein>
    <submittedName>
        <fullName evidence="2">Ketosteroid isomerase</fullName>
    </submittedName>
</protein>
<evidence type="ECO:0000313" key="3">
    <source>
        <dbReference type="Proteomes" id="UP000232164"/>
    </source>
</evidence>
<accession>A0A2N0DAA4</accession>
<feature type="domain" description="SnoaL-like" evidence="1">
    <location>
        <begin position="11"/>
        <end position="110"/>
    </location>
</feature>
<dbReference type="InterPro" id="IPR037401">
    <property type="entry name" value="SnoaL-like"/>
</dbReference>